<evidence type="ECO:0000256" key="7">
    <source>
        <dbReference type="SAM" id="Phobius"/>
    </source>
</evidence>
<dbReference type="Gene3D" id="1.20.1250.20">
    <property type="entry name" value="MFS general substrate transporter like domains"/>
    <property type="match status" value="1"/>
</dbReference>
<feature type="transmembrane region" description="Helical" evidence="7">
    <location>
        <begin position="162"/>
        <end position="181"/>
    </location>
</feature>
<dbReference type="PRINTS" id="PR01036">
    <property type="entry name" value="TCRTETB"/>
</dbReference>
<feature type="domain" description="Major facilitator superfamily (MFS) profile" evidence="8">
    <location>
        <begin position="34"/>
        <end position="526"/>
    </location>
</feature>
<accession>A0A6J4VG54</accession>
<gene>
    <name evidence="9" type="ORF">AVDCRST_MAG87-2828</name>
</gene>
<dbReference type="Pfam" id="PF07690">
    <property type="entry name" value="MFS_1"/>
    <property type="match status" value="1"/>
</dbReference>
<keyword evidence="3" id="KW-1003">Cell membrane</keyword>
<dbReference type="Gene3D" id="1.20.1720.10">
    <property type="entry name" value="Multidrug resistance protein D"/>
    <property type="match status" value="1"/>
</dbReference>
<evidence type="ECO:0000256" key="3">
    <source>
        <dbReference type="ARBA" id="ARBA00022475"/>
    </source>
</evidence>
<dbReference type="PANTHER" id="PTHR42718">
    <property type="entry name" value="MAJOR FACILITATOR SUPERFAMILY MULTIDRUG TRANSPORTER MFSC"/>
    <property type="match status" value="1"/>
</dbReference>
<dbReference type="GO" id="GO:0005886">
    <property type="term" value="C:plasma membrane"/>
    <property type="evidence" value="ECO:0007669"/>
    <property type="project" value="UniProtKB-SubCell"/>
</dbReference>
<dbReference type="InterPro" id="IPR011701">
    <property type="entry name" value="MFS"/>
</dbReference>
<feature type="transmembrane region" description="Helical" evidence="7">
    <location>
        <begin position="290"/>
        <end position="309"/>
    </location>
</feature>
<dbReference type="GO" id="GO:0022857">
    <property type="term" value="F:transmembrane transporter activity"/>
    <property type="evidence" value="ECO:0007669"/>
    <property type="project" value="InterPro"/>
</dbReference>
<feature type="transmembrane region" description="Helical" evidence="7">
    <location>
        <begin position="220"/>
        <end position="239"/>
    </location>
</feature>
<feature type="transmembrane region" description="Helical" evidence="7">
    <location>
        <begin position="422"/>
        <end position="443"/>
    </location>
</feature>
<feature type="transmembrane region" description="Helical" evidence="7">
    <location>
        <begin position="251"/>
        <end position="269"/>
    </location>
</feature>
<feature type="transmembrane region" description="Helical" evidence="7">
    <location>
        <begin position="34"/>
        <end position="56"/>
    </location>
</feature>
<evidence type="ECO:0000259" key="8">
    <source>
        <dbReference type="PROSITE" id="PS50850"/>
    </source>
</evidence>
<evidence type="ECO:0000313" key="9">
    <source>
        <dbReference type="EMBL" id="CAA9575446.1"/>
    </source>
</evidence>
<name>A0A6J4VG54_9BACT</name>
<proteinExistence type="predicted"/>
<feature type="transmembrane region" description="Helical" evidence="7">
    <location>
        <begin position="500"/>
        <end position="522"/>
    </location>
</feature>
<dbReference type="CDD" id="cd17321">
    <property type="entry name" value="MFS_MMR_MDR_like"/>
    <property type="match status" value="1"/>
</dbReference>
<dbReference type="AlphaFoldDB" id="A0A6J4VG54"/>
<protein>
    <submittedName>
        <fullName evidence="9">Uncharacterized MFS-type transporter</fullName>
    </submittedName>
</protein>
<keyword evidence="4 7" id="KW-0812">Transmembrane</keyword>
<keyword evidence="2" id="KW-0813">Transport</keyword>
<reference evidence="9" key="1">
    <citation type="submission" date="2020-02" db="EMBL/GenBank/DDBJ databases">
        <authorList>
            <person name="Meier V. D."/>
        </authorList>
    </citation>
    <scope>NUCLEOTIDE SEQUENCE</scope>
    <source>
        <strain evidence="9">AVDCRST_MAG87</strain>
    </source>
</reference>
<sequence>MSIAVKSPCDEGVIHGTARAATAGAFSPAVGRMVLLATILGSSMAFIDGTVVNVALPTLQQDFTASATGVQWVVQAYSLFLAALILVGGSLGDRYGRRKVFAIGVVVFTIASVACGVAPNLALLIVARALQGVGGALLVPGSLSIISATFPENERGRAIGTWSGFTAITSAIGPVLGGWMVETISWRAVFLMNVPLAVIVLLVTMRFVPESRDEEAGARLDWAGAGIVTVFLGTLIYGLTEAAESGFSSPLVLVLLAVSAVAAIAFLIVERRVANPMVPLSLFRSRTFSGTNLLTLFLYAALGGALYFFPFNLIQVQGYSSTAAGAAMLPMILLMFGLSRWAGGLTARYGARLPLTIGPTVAGAGLLLFAVPGVGGSYWTTFFPAVVLLGLGLTITVAPLTTAVMGAVEGSHAGLASGVNNAVSRAAGVIAIAVFGILMAATFDRSLDADLERRDLSAAAEREIDAGRDQLAALEPPADLGSEERAAIARDIDESFVSGFRIVMIVSAVMALASGVAAAFTISGKPVSSPA</sequence>
<organism evidence="9">
    <name type="scientific">uncultured Thermomicrobiales bacterium</name>
    <dbReference type="NCBI Taxonomy" id="1645740"/>
    <lineage>
        <taxon>Bacteria</taxon>
        <taxon>Pseudomonadati</taxon>
        <taxon>Thermomicrobiota</taxon>
        <taxon>Thermomicrobia</taxon>
        <taxon>Thermomicrobiales</taxon>
        <taxon>environmental samples</taxon>
    </lineage>
</organism>
<evidence type="ECO:0000256" key="1">
    <source>
        <dbReference type="ARBA" id="ARBA00004651"/>
    </source>
</evidence>
<feature type="transmembrane region" description="Helical" evidence="7">
    <location>
        <begin position="187"/>
        <end position="208"/>
    </location>
</feature>
<feature type="transmembrane region" description="Helical" evidence="7">
    <location>
        <begin position="381"/>
        <end position="401"/>
    </location>
</feature>
<feature type="transmembrane region" description="Helical" evidence="7">
    <location>
        <begin position="100"/>
        <end position="126"/>
    </location>
</feature>
<feature type="transmembrane region" description="Helical" evidence="7">
    <location>
        <begin position="353"/>
        <end position="375"/>
    </location>
</feature>
<evidence type="ECO:0000256" key="4">
    <source>
        <dbReference type="ARBA" id="ARBA00022692"/>
    </source>
</evidence>
<feature type="transmembrane region" description="Helical" evidence="7">
    <location>
        <begin position="68"/>
        <end position="88"/>
    </location>
</feature>
<keyword evidence="6 7" id="KW-0472">Membrane</keyword>
<dbReference type="NCBIfam" id="TIGR00711">
    <property type="entry name" value="efflux_EmrB"/>
    <property type="match status" value="1"/>
</dbReference>
<dbReference type="InterPro" id="IPR036259">
    <property type="entry name" value="MFS_trans_sf"/>
</dbReference>
<evidence type="ECO:0000256" key="5">
    <source>
        <dbReference type="ARBA" id="ARBA00022989"/>
    </source>
</evidence>
<dbReference type="PROSITE" id="PS50850">
    <property type="entry name" value="MFS"/>
    <property type="match status" value="1"/>
</dbReference>
<evidence type="ECO:0000256" key="6">
    <source>
        <dbReference type="ARBA" id="ARBA00023136"/>
    </source>
</evidence>
<dbReference type="PANTHER" id="PTHR42718:SF42">
    <property type="entry name" value="EXPORT PROTEIN"/>
    <property type="match status" value="1"/>
</dbReference>
<dbReference type="InterPro" id="IPR020846">
    <property type="entry name" value="MFS_dom"/>
</dbReference>
<comment type="subcellular location">
    <subcellularLocation>
        <location evidence="1">Cell membrane</location>
        <topology evidence="1">Multi-pass membrane protein</topology>
    </subcellularLocation>
</comment>
<feature type="transmembrane region" description="Helical" evidence="7">
    <location>
        <begin position="132"/>
        <end position="150"/>
    </location>
</feature>
<evidence type="ECO:0000256" key="2">
    <source>
        <dbReference type="ARBA" id="ARBA00022448"/>
    </source>
</evidence>
<feature type="transmembrane region" description="Helical" evidence="7">
    <location>
        <begin position="321"/>
        <end position="341"/>
    </location>
</feature>
<dbReference type="InterPro" id="IPR004638">
    <property type="entry name" value="EmrB-like"/>
</dbReference>
<dbReference type="SUPFAM" id="SSF103473">
    <property type="entry name" value="MFS general substrate transporter"/>
    <property type="match status" value="1"/>
</dbReference>
<dbReference type="EMBL" id="CADCWJ010000622">
    <property type="protein sequence ID" value="CAA9575446.1"/>
    <property type="molecule type" value="Genomic_DNA"/>
</dbReference>
<keyword evidence="5 7" id="KW-1133">Transmembrane helix</keyword>